<dbReference type="PROSITE" id="PS01359">
    <property type="entry name" value="ZF_PHD_1"/>
    <property type="match status" value="1"/>
</dbReference>
<dbReference type="InterPro" id="IPR019786">
    <property type="entry name" value="Zinc_finger_PHD-type_CS"/>
</dbReference>
<proteinExistence type="predicted"/>
<dbReference type="CDD" id="cd15534">
    <property type="entry name" value="PHD2_PHF12_Rco1"/>
    <property type="match status" value="1"/>
</dbReference>
<dbReference type="OrthoDB" id="1919692at2759"/>
<name>A0A016V1X3_9BILA</name>
<dbReference type="PANTHER" id="PTHR47636:SF1">
    <property type="entry name" value="TRANSCRIPTIONAL REGULATORY PROTEIN RCO1"/>
    <property type="match status" value="1"/>
</dbReference>
<organism evidence="7 8">
    <name type="scientific">Ancylostoma ceylanicum</name>
    <dbReference type="NCBI Taxonomy" id="53326"/>
    <lineage>
        <taxon>Eukaryota</taxon>
        <taxon>Metazoa</taxon>
        <taxon>Ecdysozoa</taxon>
        <taxon>Nematoda</taxon>
        <taxon>Chromadorea</taxon>
        <taxon>Rhabditida</taxon>
        <taxon>Rhabditina</taxon>
        <taxon>Rhabditomorpha</taxon>
        <taxon>Strongyloidea</taxon>
        <taxon>Ancylostomatidae</taxon>
        <taxon>Ancylostomatinae</taxon>
        <taxon>Ancylostoma</taxon>
    </lineage>
</organism>
<evidence type="ECO:0000256" key="4">
    <source>
        <dbReference type="PROSITE-ProRule" id="PRU00146"/>
    </source>
</evidence>
<sequence>MPRKRRGRRRQMYHYDEECGLLDEIVKVTSPPGKCKIVNRYVRPSEPIAVTEWKSVNRTYCVVCREGGELLCCDACPASFHLLCHEPVIRREAIPRGRWLCNRCHHTGTNAISRKRNRVSILTEDEHRLLELNRIFSSRDIADTVAFYVALSTSLSNCNARQFELPAALRNDGLLPYRGLAQPRCIVLNEPCTVCDGLGEDSPKIRCDFCRYVYHVDCLRPPLCSPPSETWMCPNHVEPVVESKLLTSISVTERRHLWGKYARQSVDEHAIRRNFLEKLRKSCNLRCLRDEQDRGISDNDLSPSLEHQSASEGGQYDIATTSSTYNDEPSVLVAERPGIRRDREWMCERPPSTSLNYRDHRPFSRSTAPLAKGRAPSSSVHQHKCMDSTPFCSAVLPISSAVSIDSTYTIMVPAFSVAGTKHKEEPQFIHVDFALDDDNCSLDCRSYSTSEDVCHRRIDVGTGKALPPKAQQEAVSWHPEICEDKQSINIEEPPKHTVPMDIAQLGTSPVSVRGSVLRALLESPDGASVEPTLKNKPIALTRIRRTRTRVIKSSL</sequence>
<dbReference type="Pfam" id="PF00628">
    <property type="entry name" value="PHD"/>
    <property type="match status" value="2"/>
</dbReference>
<dbReference type="SMART" id="SM00249">
    <property type="entry name" value="PHD"/>
    <property type="match status" value="2"/>
</dbReference>
<dbReference type="AlphaFoldDB" id="A0A016V1X3"/>
<evidence type="ECO:0000259" key="6">
    <source>
        <dbReference type="PROSITE" id="PS50016"/>
    </source>
</evidence>
<evidence type="ECO:0000256" key="2">
    <source>
        <dbReference type="ARBA" id="ARBA00022771"/>
    </source>
</evidence>
<protein>
    <recommendedName>
        <fullName evidence="6">PHD-type domain-containing protein</fullName>
    </recommendedName>
</protein>
<keyword evidence="3" id="KW-0862">Zinc</keyword>
<evidence type="ECO:0000256" key="5">
    <source>
        <dbReference type="SAM" id="MobiDB-lite"/>
    </source>
</evidence>
<dbReference type="PROSITE" id="PS50016">
    <property type="entry name" value="ZF_PHD_2"/>
    <property type="match status" value="1"/>
</dbReference>
<evidence type="ECO:0000313" key="8">
    <source>
        <dbReference type="Proteomes" id="UP000024635"/>
    </source>
</evidence>
<accession>A0A016V1X3</accession>
<feature type="domain" description="PHD-type" evidence="6">
    <location>
        <begin position="58"/>
        <end position="107"/>
    </location>
</feature>
<dbReference type="GO" id="GO:0008270">
    <property type="term" value="F:zinc ion binding"/>
    <property type="evidence" value="ECO:0007669"/>
    <property type="project" value="UniProtKB-KW"/>
</dbReference>
<dbReference type="GO" id="GO:0032221">
    <property type="term" value="C:Rpd3S complex"/>
    <property type="evidence" value="ECO:0007669"/>
    <property type="project" value="TreeGrafter"/>
</dbReference>
<dbReference type="InterPro" id="IPR001965">
    <property type="entry name" value="Znf_PHD"/>
</dbReference>
<evidence type="ECO:0000256" key="3">
    <source>
        <dbReference type="ARBA" id="ARBA00022833"/>
    </source>
</evidence>
<reference evidence="8" key="1">
    <citation type="journal article" date="2015" name="Nat. Genet.">
        <title>The genome and transcriptome of the zoonotic hookworm Ancylostoma ceylanicum identify infection-specific gene families.</title>
        <authorList>
            <person name="Schwarz E.M."/>
            <person name="Hu Y."/>
            <person name="Antoshechkin I."/>
            <person name="Miller M.M."/>
            <person name="Sternberg P.W."/>
            <person name="Aroian R.V."/>
        </authorList>
    </citation>
    <scope>NUCLEOTIDE SEQUENCE</scope>
    <source>
        <strain evidence="8">HY135</strain>
    </source>
</reference>
<dbReference type="InterPro" id="IPR011011">
    <property type="entry name" value="Znf_FYVE_PHD"/>
</dbReference>
<keyword evidence="2 4" id="KW-0863">Zinc-finger</keyword>
<dbReference type="SUPFAM" id="SSF57903">
    <property type="entry name" value="FYVE/PHD zinc finger"/>
    <property type="match status" value="2"/>
</dbReference>
<feature type="region of interest" description="Disordered" evidence="5">
    <location>
        <begin position="356"/>
        <end position="378"/>
    </location>
</feature>
<dbReference type="InterPro" id="IPR052819">
    <property type="entry name" value="Chromatin_regulatory_protein"/>
</dbReference>
<evidence type="ECO:0000256" key="1">
    <source>
        <dbReference type="ARBA" id="ARBA00022723"/>
    </source>
</evidence>
<gene>
    <name evidence="7" type="primary">Acey_s0019.g3830</name>
    <name evidence="7" type="synonym">Acey-athp-1</name>
    <name evidence="7" type="ORF">Y032_0019g3830</name>
</gene>
<evidence type="ECO:0000313" key="7">
    <source>
        <dbReference type="EMBL" id="EYC21450.1"/>
    </source>
</evidence>
<dbReference type="EMBL" id="JARK01001355">
    <property type="protein sequence ID" value="EYC21450.1"/>
    <property type="molecule type" value="Genomic_DNA"/>
</dbReference>
<dbReference type="InterPro" id="IPR019787">
    <property type="entry name" value="Znf_PHD-finger"/>
</dbReference>
<dbReference type="InterPro" id="IPR013083">
    <property type="entry name" value="Znf_RING/FYVE/PHD"/>
</dbReference>
<dbReference type="PANTHER" id="PTHR47636">
    <property type="entry name" value="TRANSCRIPTIONAL REGULATORY PROTEIN RCO1"/>
    <property type="match status" value="1"/>
</dbReference>
<comment type="caution">
    <text evidence="7">The sequence shown here is derived from an EMBL/GenBank/DDBJ whole genome shotgun (WGS) entry which is preliminary data.</text>
</comment>
<dbReference type="Gene3D" id="3.30.40.10">
    <property type="entry name" value="Zinc/RING finger domain, C3HC4 (zinc finger)"/>
    <property type="match status" value="2"/>
</dbReference>
<dbReference type="GO" id="GO:0006357">
    <property type="term" value="P:regulation of transcription by RNA polymerase II"/>
    <property type="evidence" value="ECO:0007669"/>
    <property type="project" value="TreeGrafter"/>
</dbReference>
<dbReference type="STRING" id="53326.A0A016V1X3"/>
<keyword evidence="8" id="KW-1185">Reference proteome</keyword>
<dbReference type="Proteomes" id="UP000024635">
    <property type="component" value="Unassembled WGS sequence"/>
</dbReference>
<keyword evidence="1" id="KW-0479">Metal-binding</keyword>